<sequence length="277" mass="31386">MNILEILKVIIIGIVEGITEWLPISSTGHIIFIEQLFNFNVSENFKDMFDVVIQLGAILAVAVVYFKKLNPFNKGRNKKKMYLTIELWKKIIVACLPAAMLGLLINDWVKEHLLNGFVISMALIIYGILFIMIENSNKNRAYSIKSVYSINYQTALFIGFFQVLALIPGTSRSGATIIGAMILGVSRSVSVEFSFFLSIPIMFGASLLKLVKFGLHYSMAEIVYLLLGMTVAFFVSVFSIGFLLNWIKKNNFKFFGYYRIVFGLIILVWYFTSSLPK</sequence>
<evidence type="ECO:0000256" key="17">
    <source>
        <dbReference type="HAMAP-Rule" id="MF_01006"/>
    </source>
</evidence>
<gene>
    <name evidence="17" type="primary">uppP</name>
    <name evidence="18" type="ORF">HMPREF0381_1654</name>
</gene>
<dbReference type="GO" id="GO:0005886">
    <property type="term" value="C:plasma membrane"/>
    <property type="evidence" value="ECO:0007669"/>
    <property type="project" value="UniProtKB-SubCell"/>
</dbReference>
<feature type="transmembrane region" description="Helical" evidence="17">
    <location>
        <begin position="48"/>
        <end position="66"/>
    </location>
</feature>
<feature type="transmembrane region" description="Helical" evidence="17">
    <location>
        <begin position="87"/>
        <end position="106"/>
    </location>
</feature>
<evidence type="ECO:0000256" key="3">
    <source>
        <dbReference type="ARBA" id="ARBA00012374"/>
    </source>
</evidence>
<dbReference type="GO" id="GO:0009252">
    <property type="term" value="P:peptidoglycan biosynthetic process"/>
    <property type="evidence" value="ECO:0007669"/>
    <property type="project" value="UniProtKB-KW"/>
</dbReference>
<comment type="similarity">
    <text evidence="2 17">Belongs to the UppP family.</text>
</comment>
<dbReference type="NCBIfam" id="NF001391">
    <property type="entry name" value="PRK00281.1-5"/>
    <property type="match status" value="1"/>
</dbReference>
<dbReference type="PANTHER" id="PTHR30622">
    <property type="entry name" value="UNDECAPRENYL-DIPHOSPHATASE"/>
    <property type="match status" value="1"/>
</dbReference>
<dbReference type="GO" id="GO:0071555">
    <property type="term" value="P:cell wall organization"/>
    <property type="evidence" value="ECO:0007669"/>
    <property type="project" value="UniProtKB-KW"/>
</dbReference>
<reference evidence="18 19" key="1">
    <citation type="submission" date="2010-12" db="EMBL/GenBank/DDBJ databases">
        <authorList>
            <person name="Muzny D."/>
            <person name="Qin X."/>
            <person name="Deng J."/>
            <person name="Jiang H."/>
            <person name="Liu Y."/>
            <person name="Qu J."/>
            <person name="Song X.-Z."/>
            <person name="Zhang L."/>
            <person name="Thornton R."/>
            <person name="Coyle M."/>
            <person name="Francisco L."/>
            <person name="Jackson L."/>
            <person name="Javaid M."/>
            <person name="Korchina V."/>
            <person name="Kovar C."/>
            <person name="Mata R."/>
            <person name="Mathew T."/>
            <person name="Ngo R."/>
            <person name="Nguyen L."/>
            <person name="Nguyen N."/>
            <person name="Okwuonu G."/>
            <person name="Ongeri F."/>
            <person name="Pham C."/>
            <person name="Simmons D."/>
            <person name="Wilczek-Boney K."/>
            <person name="Hale W."/>
            <person name="Jakkamsetti A."/>
            <person name="Pham P."/>
            <person name="Ruth R."/>
            <person name="San Lucas F."/>
            <person name="Warren J."/>
            <person name="Zhang J."/>
            <person name="Zhao Z."/>
            <person name="Zhou C."/>
            <person name="Zhu D."/>
            <person name="Lee S."/>
            <person name="Bess C."/>
            <person name="Blankenburg K."/>
            <person name="Forbes L."/>
            <person name="Fu Q."/>
            <person name="Gubbala S."/>
            <person name="Hirani K."/>
            <person name="Jayaseelan J.C."/>
            <person name="Lara F."/>
            <person name="Munidasa M."/>
            <person name="Palculict T."/>
            <person name="Patil S."/>
            <person name="Pu L.-L."/>
            <person name="Saada N."/>
            <person name="Tang L."/>
            <person name="Weissenberger G."/>
            <person name="Zhu Y."/>
            <person name="Hemphill L."/>
            <person name="Shang Y."/>
            <person name="Youmans B."/>
            <person name="Ayvaz T."/>
            <person name="Ross M."/>
            <person name="Santibanez J."/>
            <person name="Aqrawi P."/>
            <person name="Gross S."/>
            <person name="Joshi V."/>
            <person name="Fowler G."/>
            <person name="Nazareth L."/>
            <person name="Reid J."/>
            <person name="Worley K."/>
            <person name="Petrosino J."/>
            <person name="Highlander S."/>
            <person name="Gibbs R."/>
        </authorList>
    </citation>
    <scope>NUCLEOTIDE SEQUENCE [LARGE SCALE GENOMIC DNA]</scope>
    <source>
        <strain evidence="18 19">DSM 3986</strain>
    </source>
</reference>
<feature type="transmembrane region" description="Helical" evidence="17">
    <location>
        <begin position="256"/>
        <end position="272"/>
    </location>
</feature>
<evidence type="ECO:0000256" key="15">
    <source>
        <dbReference type="ARBA" id="ARBA00032932"/>
    </source>
</evidence>
<evidence type="ECO:0000256" key="6">
    <source>
        <dbReference type="ARBA" id="ARBA00022692"/>
    </source>
</evidence>
<dbReference type="HAMAP" id="MF_01006">
    <property type="entry name" value="Undec_diphosphatase"/>
    <property type="match status" value="1"/>
</dbReference>
<comment type="miscellaneous">
    <text evidence="17">Bacitracin is thought to be involved in the inhibition of peptidoglycan synthesis by sequestering undecaprenyl diphosphate, thereby reducing the pool of lipid carrier available.</text>
</comment>
<keyword evidence="9 17" id="KW-0573">Peptidoglycan synthesis</keyword>
<keyword evidence="11 17" id="KW-0472">Membrane</keyword>
<evidence type="ECO:0000256" key="5">
    <source>
        <dbReference type="ARBA" id="ARBA00022475"/>
    </source>
</evidence>
<evidence type="ECO:0000256" key="1">
    <source>
        <dbReference type="ARBA" id="ARBA00004651"/>
    </source>
</evidence>
<evidence type="ECO:0000256" key="10">
    <source>
        <dbReference type="ARBA" id="ARBA00022989"/>
    </source>
</evidence>
<dbReference type="eggNOG" id="COG1968">
    <property type="taxonomic scope" value="Bacteria"/>
</dbReference>
<keyword evidence="8 17" id="KW-0133">Cell shape</keyword>
<dbReference type="NCBIfam" id="TIGR00753">
    <property type="entry name" value="undec_PP_bacA"/>
    <property type="match status" value="1"/>
</dbReference>
<keyword evidence="5 17" id="KW-1003">Cell membrane</keyword>
<feature type="transmembrane region" description="Helical" evidence="17">
    <location>
        <begin position="193"/>
        <end position="211"/>
    </location>
</feature>
<keyword evidence="13 17" id="KW-0961">Cell wall biogenesis/degradation</keyword>
<dbReference type="GO" id="GO:0008360">
    <property type="term" value="P:regulation of cell shape"/>
    <property type="evidence" value="ECO:0007669"/>
    <property type="project" value="UniProtKB-KW"/>
</dbReference>
<evidence type="ECO:0000256" key="9">
    <source>
        <dbReference type="ARBA" id="ARBA00022984"/>
    </source>
</evidence>
<evidence type="ECO:0000256" key="14">
    <source>
        <dbReference type="ARBA" id="ARBA00032707"/>
    </source>
</evidence>
<name>E6LNW9_9FIRM</name>
<evidence type="ECO:0000256" key="12">
    <source>
        <dbReference type="ARBA" id="ARBA00023251"/>
    </source>
</evidence>
<comment type="subcellular location">
    <subcellularLocation>
        <location evidence="1 17">Cell membrane</location>
        <topology evidence="1 17">Multi-pass membrane protein</topology>
    </subcellularLocation>
</comment>
<proteinExistence type="inferred from homology"/>
<dbReference type="EC" id="3.6.1.27" evidence="3 17"/>
<dbReference type="HOGENOM" id="CLU_060296_2_0_9"/>
<evidence type="ECO:0000256" key="2">
    <source>
        <dbReference type="ARBA" id="ARBA00010621"/>
    </source>
</evidence>
<dbReference type="RefSeq" id="WP_008751419.1">
    <property type="nucleotide sequence ID" value="NZ_GL622296.1"/>
</dbReference>
<keyword evidence="10 17" id="KW-1133">Transmembrane helix</keyword>
<dbReference type="AlphaFoldDB" id="E6LNW9"/>
<evidence type="ECO:0000256" key="16">
    <source>
        <dbReference type="ARBA" id="ARBA00047594"/>
    </source>
</evidence>
<dbReference type="GO" id="GO:0046677">
    <property type="term" value="P:response to antibiotic"/>
    <property type="evidence" value="ECO:0007669"/>
    <property type="project" value="UniProtKB-UniRule"/>
</dbReference>
<feature type="transmembrane region" description="Helical" evidence="17">
    <location>
        <begin position="154"/>
        <end position="181"/>
    </location>
</feature>
<comment type="function">
    <text evidence="17">Catalyzes the dephosphorylation of undecaprenyl diphosphate (UPP). Confers resistance to bacitracin.</text>
</comment>
<comment type="caution">
    <text evidence="18">The sequence shown here is derived from an EMBL/GenBank/DDBJ whole genome shotgun (WGS) entry which is preliminary data.</text>
</comment>
<organism evidence="18 19">
    <name type="scientific">Lachnoanaerobaculum saburreum DSM 3986</name>
    <dbReference type="NCBI Taxonomy" id="887325"/>
    <lineage>
        <taxon>Bacteria</taxon>
        <taxon>Bacillati</taxon>
        <taxon>Bacillota</taxon>
        <taxon>Clostridia</taxon>
        <taxon>Lachnospirales</taxon>
        <taxon>Lachnospiraceae</taxon>
        <taxon>Lachnoanaerobaculum</taxon>
    </lineage>
</organism>
<evidence type="ECO:0000313" key="18">
    <source>
        <dbReference type="EMBL" id="EFU76474.1"/>
    </source>
</evidence>
<evidence type="ECO:0000256" key="11">
    <source>
        <dbReference type="ARBA" id="ARBA00023136"/>
    </source>
</evidence>
<evidence type="ECO:0000256" key="7">
    <source>
        <dbReference type="ARBA" id="ARBA00022801"/>
    </source>
</evidence>
<dbReference type="NCBIfam" id="NF001390">
    <property type="entry name" value="PRK00281.1-4"/>
    <property type="match status" value="1"/>
</dbReference>
<accession>E6LNW9</accession>
<evidence type="ECO:0000313" key="19">
    <source>
        <dbReference type="Proteomes" id="UP000003434"/>
    </source>
</evidence>
<dbReference type="Proteomes" id="UP000003434">
    <property type="component" value="Unassembled WGS sequence"/>
</dbReference>
<dbReference type="PANTHER" id="PTHR30622:SF3">
    <property type="entry name" value="UNDECAPRENYL-DIPHOSPHATASE"/>
    <property type="match status" value="1"/>
</dbReference>
<feature type="transmembrane region" description="Helical" evidence="17">
    <location>
        <begin position="112"/>
        <end position="133"/>
    </location>
</feature>
<dbReference type="EMBL" id="AEPW01000069">
    <property type="protein sequence ID" value="EFU76474.1"/>
    <property type="molecule type" value="Genomic_DNA"/>
</dbReference>
<evidence type="ECO:0000256" key="8">
    <source>
        <dbReference type="ARBA" id="ARBA00022960"/>
    </source>
</evidence>
<keyword evidence="6 17" id="KW-0812">Transmembrane</keyword>
<keyword evidence="12 17" id="KW-0046">Antibiotic resistance</keyword>
<dbReference type="NCBIfam" id="NF001389">
    <property type="entry name" value="PRK00281.1-2"/>
    <property type="match status" value="1"/>
</dbReference>
<dbReference type="Pfam" id="PF02673">
    <property type="entry name" value="BacA"/>
    <property type="match status" value="1"/>
</dbReference>
<comment type="catalytic activity">
    <reaction evidence="16 17">
        <text>di-trans,octa-cis-undecaprenyl diphosphate + H2O = di-trans,octa-cis-undecaprenyl phosphate + phosphate + H(+)</text>
        <dbReference type="Rhea" id="RHEA:28094"/>
        <dbReference type="ChEBI" id="CHEBI:15377"/>
        <dbReference type="ChEBI" id="CHEBI:15378"/>
        <dbReference type="ChEBI" id="CHEBI:43474"/>
        <dbReference type="ChEBI" id="CHEBI:58405"/>
        <dbReference type="ChEBI" id="CHEBI:60392"/>
        <dbReference type="EC" id="3.6.1.27"/>
    </reaction>
</comment>
<evidence type="ECO:0000256" key="4">
    <source>
        <dbReference type="ARBA" id="ARBA00021581"/>
    </source>
</evidence>
<evidence type="ECO:0000256" key="13">
    <source>
        <dbReference type="ARBA" id="ARBA00023316"/>
    </source>
</evidence>
<dbReference type="InterPro" id="IPR003824">
    <property type="entry name" value="UppP"/>
</dbReference>
<keyword evidence="7 17" id="KW-0378">Hydrolase</keyword>
<protein>
    <recommendedName>
        <fullName evidence="4 17">Undecaprenyl-diphosphatase</fullName>
        <ecNumber evidence="3 17">3.6.1.27</ecNumber>
    </recommendedName>
    <alternativeName>
        <fullName evidence="15 17">Bacitracin resistance protein</fullName>
    </alternativeName>
    <alternativeName>
        <fullName evidence="14 17">Undecaprenyl pyrophosphate phosphatase</fullName>
    </alternativeName>
</protein>
<feature type="transmembrane region" description="Helical" evidence="17">
    <location>
        <begin position="223"/>
        <end position="244"/>
    </location>
</feature>
<dbReference type="GO" id="GO:0050380">
    <property type="term" value="F:undecaprenyl-diphosphatase activity"/>
    <property type="evidence" value="ECO:0007669"/>
    <property type="project" value="UniProtKB-UniRule"/>
</dbReference>